<evidence type="ECO:0000259" key="2">
    <source>
        <dbReference type="Pfam" id="PF03732"/>
    </source>
</evidence>
<dbReference type="InterPro" id="IPR046796">
    <property type="entry name" value="Transposase_32_dom"/>
</dbReference>
<proteinExistence type="predicted"/>
<evidence type="ECO:0000313" key="5">
    <source>
        <dbReference type="Proteomes" id="UP000634136"/>
    </source>
</evidence>
<evidence type="ECO:0000259" key="3">
    <source>
        <dbReference type="Pfam" id="PF20167"/>
    </source>
</evidence>
<feature type="compositionally biased region" description="Basic residues" evidence="1">
    <location>
        <begin position="19"/>
        <end position="28"/>
    </location>
</feature>
<dbReference type="EMBL" id="JAAIUW010000009">
    <property type="protein sequence ID" value="KAF7815093.1"/>
    <property type="molecule type" value="Genomic_DNA"/>
</dbReference>
<name>A0A834T268_9FABA</name>
<dbReference type="OrthoDB" id="1435941at2759"/>
<dbReference type="Pfam" id="PF20167">
    <property type="entry name" value="Transposase_32"/>
    <property type="match status" value="1"/>
</dbReference>
<dbReference type="PANTHER" id="PTHR33223">
    <property type="entry name" value="CCHC-TYPE DOMAIN-CONTAINING PROTEIN"/>
    <property type="match status" value="1"/>
</dbReference>
<dbReference type="Pfam" id="PF03732">
    <property type="entry name" value="Retrotrans_gag"/>
    <property type="match status" value="1"/>
</dbReference>
<keyword evidence="5" id="KW-1185">Reference proteome</keyword>
<feature type="compositionally biased region" description="Low complexity" evidence="1">
    <location>
        <begin position="35"/>
        <end position="44"/>
    </location>
</feature>
<accession>A0A834T268</accession>
<evidence type="ECO:0000313" key="4">
    <source>
        <dbReference type="EMBL" id="KAF7815093.1"/>
    </source>
</evidence>
<dbReference type="InterPro" id="IPR005162">
    <property type="entry name" value="Retrotrans_gag_dom"/>
</dbReference>
<feature type="region of interest" description="Disordered" evidence="1">
    <location>
        <begin position="1"/>
        <end position="65"/>
    </location>
</feature>
<feature type="domain" description="Retrotransposon gag" evidence="2">
    <location>
        <begin position="136"/>
        <end position="229"/>
    </location>
</feature>
<evidence type="ECO:0000256" key="1">
    <source>
        <dbReference type="SAM" id="MobiDB-lite"/>
    </source>
</evidence>
<comment type="caution">
    <text evidence="4">The sequence shown here is derived from an EMBL/GenBank/DDBJ whole genome shotgun (WGS) entry which is preliminary data.</text>
</comment>
<evidence type="ECO:0008006" key="6">
    <source>
        <dbReference type="Google" id="ProtNLM"/>
    </source>
</evidence>
<sequence length="1024" mass="114690">MPRGKKKKRVVEISPPPVRGRKTRRRAISHSPIGSHTSPSSPESTHSEKAEMAEQNNRNVSDYATPKLDGLQHSIRRPSIQANNFEIKPATIQLLQANGQFGGSPIEDPNNHILNFLEICDTFKHNGVSDDAIRLRLFPFSLRDKAKVWLQSLPEGSISTWEELAQQFLTKYFPPGKTAKMRNDITSFVLLDNESLYEAWERFKELLRKCPHHGLPKWLQVQTFYNGLSSEIRTSIDAAAGGALMSKPVDAAYTLLETMSSNNHQWHSDRHVHARVAGVQDSDMFASLSSQIAVLTKEVKSLGIQGAVKAVSPFVQALREVMIKSHHVDPLEAAIMSILEHDEEDICDYVKMLESSVQLSKPNRRFEDLDLSSASRPFAKPSIEEPPQLELKPLPPRLKYAYLGASSTLPVIISESLSQGKRLLQARTKMQRGRQWVSAAAPLGYAAAFHIKCKGKMFGVRYSSGVLQRLLGMLQRLLGMLQHLLCSSNLKKFGGKVSEEALQHLLELLRFPLLLALHGHSSPFPATQSPATSPPLPPAAASSLVSFVYGLLSSSLHLFSLFLLVSIPSKSMTSRKRKAIASSSSSGTIAERFASPDAAKHYKDIFSKAKAISERGLCLNKENNDDKEILDMSMTSRKRKAIASSSSSGTIAERFASPDAAKHYKDIFSKAKAISERGLCLNKENNDDKEILDMVDTLEWKKFAAPPKQQGHLTIVREFYANFKDRKDNKVNVRGVEIPFSREDIIKFYNLPNLPQEECCYHALQEQEAPDYGAIAEKLGKEADTSWENSKAKRDRQPLKLLLMNLKDVVSLWQHFICAHIIPGGNTSVVTKERAFLLYCIVTGQQIDVAEIMMNQVVQAAEKSNPTLFFPCLITALCKKAHVKFSDTDALMSKKWALNLAKIKSARQTVENTKHRGAFEEFRQNQRQQEAFAPHLESAPSSSAQPEADHLIRELLERQERYHQEVMAEMKYLRAQSEAVDARSKYNTTCVGVIHHNLSQLIKHSEDKAHTPEYHDLPPPPPES</sequence>
<feature type="domain" description="Putative plant transposon protein" evidence="3">
    <location>
        <begin position="698"/>
        <end position="883"/>
    </location>
</feature>
<dbReference type="PANTHER" id="PTHR33223:SF11">
    <property type="entry name" value="ELEMENT PROTEIN, PUTATIVE-RELATED"/>
    <property type="match status" value="1"/>
</dbReference>
<reference evidence="4" key="1">
    <citation type="submission" date="2020-09" db="EMBL/GenBank/DDBJ databases">
        <title>Genome-Enabled Discovery of Anthraquinone Biosynthesis in Senna tora.</title>
        <authorList>
            <person name="Kang S.-H."/>
            <person name="Pandey R.P."/>
            <person name="Lee C.-M."/>
            <person name="Sim J.-S."/>
            <person name="Jeong J.-T."/>
            <person name="Choi B.-S."/>
            <person name="Jung M."/>
            <person name="Ginzburg D."/>
            <person name="Zhao K."/>
            <person name="Won S.Y."/>
            <person name="Oh T.-J."/>
            <person name="Yu Y."/>
            <person name="Kim N.-H."/>
            <person name="Lee O.R."/>
            <person name="Lee T.-H."/>
            <person name="Bashyal P."/>
            <person name="Kim T.-S."/>
            <person name="Lee W.-H."/>
            <person name="Kawkins C."/>
            <person name="Kim C.-K."/>
            <person name="Kim J.S."/>
            <person name="Ahn B.O."/>
            <person name="Rhee S.Y."/>
            <person name="Sohng J.K."/>
        </authorList>
    </citation>
    <scope>NUCLEOTIDE SEQUENCE</scope>
    <source>
        <tissue evidence="4">Leaf</tissue>
    </source>
</reference>
<dbReference type="Proteomes" id="UP000634136">
    <property type="component" value="Unassembled WGS sequence"/>
</dbReference>
<dbReference type="AlphaFoldDB" id="A0A834T268"/>
<organism evidence="4 5">
    <name type="scientific">Senna tora</name>
    <dbReference type="NCBI Taxonomy" id="362788"/>
    <lineage>
        <taxon>Eukaryota</taxon>
        <taxon>Viridiplantae</taxon>
        <taxon>Streptophyta</taxon>
        <taxon>Embryophyta</taxon>
        <taxon>Tracheophyta</taxon>
        <taxon>Spermatophyta</taxon>
        <taxon>Magnoliopsida</taxon>
        <taxon>eudicotyledons</taxon>
        <taxon>Gunneridae</taxon>
        <taxon>Pentapetalae</taxon>
        <taxon>rosids</taxon>
        <taxon>fabids</taxon>
        <taxon>Fabales</taxon>
        <taxon>Fabaceae</taxon>
        <taxon>Caesalpinioideae</taxon>
        <taxon>Cassia clade</taxon>
        <taxon>Senna</taxon>
    </lineage>
</organism>
<protein>
    <recommendedName>
        <fullName evidence="6">Retrotransposon gag domain-containing protein</fullName>
    </recommendedName>
</protein>
<gene>
    <name evidence="4" type="ORF">G2W53_029062</name>
</gene>